<dbReference type="NCBIfam" id="TIGR00762">
    <property type="entry name" value="DegV"/>
    <property type="match status" value="1"/>
</dbReference>
<dbReference type="SUPFAM" id="SSF82549">
    <property type="entry name" value="DAK1/DegV-like"/>
    <property type="match status" value="1"/>
</dbReference>
<proteinExistence type="predicted"/>
<dbReference type="InterPro" id="IPR050270">
    <property type="entry name" value="DegV_domain_contain"/>
</dbReference>
<evidence type="ECO:0000313" key="2">
    <source>
        <dbReference type="EMBL" id="MFO3667158.1"/>
    </source>
</evidence>
<dbReference type="InterPro" id="IPR003797">
    <property type="entry name" value="DegV"/>
</dbReference>
<accession>A0ABW9MCW8</accession>
<name>A0ABW9MCW8_9FIRM</name>
<organism evidence="2 3">
    <name type="scientific">Anaerococcus kampingae</name>
    <dbReference type="NCBI Taxonomy" id="3115614"/>
    <lineage>
        <taxon>Bacteria</taxon>
        <taxon>Bacillati</taxon>
        <taxon>Bacillota</taxon>
        <taxon>Tissierellia</taxon>
        <taxon>Tissierellales</taxon>
        <taxon>Peptoniphilaceae</taxon>
        <taxon>Anaerococcus</taxon>
    </lineage>
</organism>
<dbReference type="Pfam" id="PF02645">
    <property type="entry name" value="DegV"/>
    <property type="match status" value="1"/>
</dbReference>
<dbReference type="Gene3D" id="3.40.50.10440">
    <property type="entry name" value="Dihydroxyacetone kinase, domain 1"/>
    <property type="match status" value="1"/>
</dbReference>
<evidence type="ECO:0000313" key="3">
    <source>
        <dbReference type="Proteomes" id="UP001637994"/>
    </source>
</evidence>
<dbReference type="RefSeq" id="WP_265236334.1">
    <property type="nucleotide sequence ID" value="NZ_JBGMEF010000018.1"/>
</dbReference>
<dbReference type="PANTHER" id="PTHR33434">
    <property type="entry name" value="DEGV DOMAIN-CONTAINING PROTEIN DR_1986-RELATED"/>
    <property type="match status" value="1"/>
</dbReference>
<gene>
    <name evidence="2" type="ORF">ACCQ42_05170</name>
</gene>
<sequence>MSDFILSATSTVDINKEILDREDIRWIAFNYEIDGKNYKEDFGESISFNDFYEAMKDGAMTKTSQITYSSYIEYFENLLKEDKDILHLTLSSGITGEYNQALMAVDMLKEKYPERKIYVVDSLTATACQGLLVLYLNDLRKSGLSIEEVYELAKEKREYVHGWFFTSDLTYLVRGGRLSKAAGSFGNLLNICPLIEVNLEGKLLVRDKIRTKKKATKALIGQIKNHIAKDSSLPKEIFIVHTHLHEDAEELRETLSEKFEGYDIKIYEIGTTIGSHLGPGTLGASFWGDRKEI</sequence>
<keyword evidence="3" id="KW-1185">Reference proteome</keyword>
<evidence type="ECO:0000256" key="1">
    <source>
        <dbReference type="ARBA" id="ARBA00023121"/>
    </source>
</evidence>
<dbReference type="Gene3D" id="3.30.1180.10">
    <property type="match status" value="1"/>
</dbReference>
<reference evidence="2 3" key="1">
    <citation type="journal article" date="2025" name="Anaerobe">
        <title>Description of Anaerococcus kampingiae sp. nov., Anaerococcus groningensis sp. nov., Anaerococcus martiniensis sp. nov., and Anaerococcus cruorum sp. nov., isolated from human clinical specimens.</title>
        <authorList>
            <person name="Boiten K.E."/>
            <person name="Meijer J."/>
            <person name="van Wezel E.M."/>
            <person name="Veloo A.C.M."/>
        </authorList>
    </citation>
    <scope>NUCLEOTIDE SEQUENCE [LARGE SCALE GENOMIC DNA]</scope>
    <source>
        <strain evidence="2 3">ENR0874</strain>
    </source>
</reference>
<dbReference type="InterPro" id="IPR043168">
    <property type="entry name" value="DegV_C"/>
</dbReference>
<comment type="caution">
    <text evidence="2">The sequence shown here is derived from an EMBL/GenBank/DDBJ whole genome shotgun (WGS) entry which is preliminary data.</text>
</comment>
<dbReference type="PANTHER" id="PTHR33434:SF2">
    <property type="entry name" value="FATTY ACID-BINDING PROTEIN TM_1468"/>
    <property type="match status" value="1"/>
</dbReference>
<dbReference type="EMBL" id="JBGMEF010000018">
    <property type="protein sequence ID" value="MFO3667158.1"/>
    <property type="molecule type" value="Genomic_DNA"/>
</dbReference>
<dbReference type="Proteomes" id="UP001637994">
    <property type="component" value="Unassembled WGS sequence"/>
</dbReference>
<protein>
    <submittedName>
        <fullName evidence="2">DegV family protein</fullName>
    </submittedName>
</protein>
<dbReference type="Gene3D" id="2.20.28.50">
    <property type="entry name" value="degv family protein"/>
    <property type="match status" value="1"/>
</dbReference>
<keyword evidence="1" id="KW-0446">Lipid-binding</keyword>
<dbReference type="PROSITE" id="PS51482">
    <property type="entry name" value="DEGV"/>
    <property type="match status" value="1"/>
</dbReference>